<protein>
    <submittedName>
        <fullName evidence="5">EF-P lysine aminoacylase EpmA</fullName>
    </submittedName>
</protein>
<keyword evidence="2" id="KW-0547">Nucleotide-binding</keyword>
<dbReference type="SUPFAM" id="SSF55681">
    <property type="entry name" value="Class II aaRS and biotin synthetases"/>
    <property type="match status" value="1"/>
</dbReference>
<reference evidence="5 6" key="1">
    <citation type="submission" date="2023-06" db="EMBL/GenBank/DDBJ databases">
        <title>Thiopseudomonas sp. CY1220 draft genome sequence.</title>
        <authorList>
            <person name="Zhao G."/>
            <person name="An M."/>
        </authorList>
    </citation>
    <scope>NUCLEOTIDE SEQUENCE [LARGE SCALE GENOMIC DNA]</scope>
    <source>
        <strain evidence="5 6">CY1220</strain>
    </source>
</reference>
<evidence type="ECO:0000313" key="5">
    <source>
        <dbReference type="EMBL" id="MDM7858050.1"/>
    </source>
</evidence>
<organism evidence="5 6">
    <name type="scientific">Thiopseudomonas acetoxidans</name>
    <dbReference type="NCBI Taxonomy" id="3041622"/>
    <lineage>
        <taxon>Bacteria</taxon>
        <taxon>Pseudomonadati</taxon>
        <taxon>Pseudomonadota</taxon>
        <taxon>Gammaproteobacteria</taxon>
        <taxon>Pseudomonadales</taxon>
        <taxon>Pseudomonadaceae</taxon>
        <taxon>Thiopseudomonas</taxon>
    </lineage>
</organism>
<dbReference type="PANTHER" id="PTHR42918">
    <property type="entry name" value="LYSYL-TRNA SYNTHETASE"/>
    <property type="match status" value="1"/>
</dbReference>
<dbReference type="RefSeq" id="WP_289410710.1">
    <property type="nucleotide sequence ID" value="NZ_JAUCDY010000007.1"/>
</dbReference>
<dbReference type="Gene3D" id="3.30.930.10">
    <property type="entry name" value="Bira Bifunctional Protein, Domain 2"/>
    <property type="match status" value="1"/>
</dbReference>
<accession>A0ABT7SPE4</accession>
<feature type="domain" description="Aminoacyl-transfer RNA synthetases class-II family profile" evidence="4">
    <location>
        <begin position="17"/>
        <end position="292"/>
    </location>
</feature>
<dbReference type="EMBL" id="JAUCDY010000007">
    <property type="protein sequence ID" value="MDM7858050.1"/>
    <property type="molecule type" value="Genomic_DNA"/>
</dbReference>
<evidence type="ECO:0000256" key="2">
    <source>
        <dbReference type="ARBA" id="ARBA00022741"/>
    </source>
</evidence>
<dbReference type="NCBIfam" id="TIGR00462">
    <property type="entry name" value="genX"/>
    <property type="match status" value="1"/>
</dbReference>
<dbReference type="Pfam" id="PF00152">
    <property type="entry name" value="tRNA-synt_2"/>
    <property type="match status" value="1"/>
</dbReference>
<gene>
    <name evidence="5" type="primary">epmA</name>
    <name evidence="5" type="ORF">QEZ41_07140</name>
</gene>
<evidence type="ECO:0000256" key="1">
    <source>
        <dbReference type="ARBA" id="ARBA00022598"/>
    </source>
</evidence>
<dbReference type="InterPro" id="IPR004525">
    <property type="entry name" value="EpmA"/>
</dbReference>
<keyword evidence="6" id="KW-1185">Reference proteome</keyword>
<keyword evidence="3" id="KW-0067">ATP-binding</keyword>
<dbReference type="PRINTS" id="PR00982">
    <property type="entry name" value="TRNASYNTHLYS"/>
</dbReference>
<sequence length="311" mass="35418">MPIHWQPSAPQKNLIARQQLYRTVREFFYQRNALEVETPLLNQAPVADPNITPIQVGQDRWLHTSPEYAMKRMLCAGSGDIYQICKVFRDGEAGRRHNPEFTMLEWYRVGWSLPQLMHEVAQLLKLLLAERFPELPVMHYGYTAALQEFANLNPLSCSFDDIKQLGQQLANADLELDRDGWLDIIVSHLVEPSLPKNTLVFIDNFPASQAALAKIVTQADGQQTAQRFEVFFNGMELANGYDELLDSQAQRERFMHELKDTDRPCDERLLAALEQGLPDCSGVALGLDRVLMHALGATRISDVISFDWQHA</sequence>
<dbReference type="PANTHER" id="PTHR42918:SF6">
    <property type="entry name" value="ELONGATION FACTOR P--(R)-BETA-LYSINE LIGASE"/>
    <property type="match status" value="1"/>
</dbReference>
<dbReference type="InterPro" id="IPR045864">
    <property type="entry name" value="aa-tRNA-synth_II/BPL/LPL"/>
</dbReference>
<dbReference type="InterPro" id="IPR006195">
    <property type="entry name" value="aa-tRNA-synth_II"/>
</dbReference>
<comment type="caution">
    <text evidence="5">The sequence shown here is derived from an EMBL/GenBank/DDBJ whole genome shotgun (WGS) entry which is preliminary data.</text>
</comment>
<dbReference type="InterPro" id="IPR018149">
    <property type="entry name" value="Lys-tRNA-synth_II_C"/>
</dbReference>
<dbReference type="NCBIfam" id="NF006828">
    <property type="entry name" value="PRK09350.1"/>
    <property type="match status" value="1"/>
</dbReference>
<proteinExistence type="predicted"/>
<evidence type="ECO:0000259" key="4">
    <source>
        <dbReference type="PROSITE" id="PS50862"/>
    </source>
</evidence>
<dbReference type="InterPro" id="IPR004364">
    <property type="entry name" value="Aa-tRNA-synt_II"/>
</dbReference>
<dbReference type="Proteomes" id="UP001241056">
    <property type="component" value="Unassembled WGS sequence"/>
</dbReference>
<evidence type="ECO:0000313" key="6">
    <source>
        <dbReference type="Proteomes" id="UP001241056"/>
    </source>
</evidence>
<dbReference type="PROSITE" id="PS50862">
    <property type="entry name" value="AA_TRNA_LIGASE_II"/>
    <property type="match status" value="1"/>
</dbReference>
<keyword evidence="1" id="KW-0436">Ligase</keyword>
<name>A0ABT7SPE4_9GAMM</name>
<evidence type="ECO:0000256" key="3">
    <source>
        <dbReference type="ARBA" id="ARBA00022840"/>
    </source>
</evidence>